<dbReference type="EMBL" id="CGIG01000001">
    <property type="protein sequence ID" value="CPR13862.1"/>
    <property type="molecule type" value="Genomic_DNA"/>
</dbReference>
<dbReference type="InterPro" id="IPR022798">
    <property type="entry name" value="BcsD_bac"/>
</dbReference>
<organism evidence="1 2">
    <name type="scientific">Brenneria goodwinii</name>
    <dbReference type="NCBI Taxonomy" id="1109412"/>
    <lineage>
        <taxon>Bacteria</taxon>
        <taxon>Pseudomonadati</taxon>
        <taxon>Pseudomonadota</taxon>
        <taxon>Gammaproteobacteria</taxon>
        <taxon>Enterobacterales</taxon>
        <taxon>Pectobacteriaceae</taxon>
        <taxon>Brenneria</taxon>
    </lineage>
</organism>
<dbReference type="GO" id="GO:0030244">
    <property type="term" value="P:cellulose biosynthetic process"/>
    <property type="evidence" value="ECO:0007669"/>
    <property type="project" value="InterPro"/>
</dbReference>
<gene>
    <name evidence="1" type="ORF">BN1221_00266c</name>
</gene>
<protein>
    <recommendedName>
        <fullName evidence="3">Cellulose synthase</fullName>
    </recommendedName>
</protein>
<evidence type="ECO:0000313" key="1">
    <source>
        <dbReference type="EMBL" id="CPR13862.1"/>
    </source>
</evidence>
<dbReference type="AlphaFoldDB" id="A0A0G4JPK1"/>
<dbReference type="Pfam" id="PF03500">
    <property type="entry name" value="Cellsynth_D"/>
    <property type="match status" value="1"/>
</dbReference>
<dbReference type="InterPro" id="IPR038470">
    <property type="entry name" value="Cellsynth_D_sf"/>
</dbReference>
<dbReference type="OrthoDB" id="6078279at2"/>
<sequence length="164" mass="18710">MQAYDPVAQQLEYYQYKQQKPGWQDLLQVLFAGIFSDADEADASAFLRLAGKHFARRYPLAASLTLGELEDRINQRLAEFDWGFVRLEPAEQALTLLHQAWPMLLSSEAPHNEERSWRRAFSCVLEGVYSEWLQAQGGHPHIAVRGQSANVSERTLIFLYKGGL</sequence>
<proteinExistence type="predicted"/>
<name>A0A0G4JPK1_9GAMM</name>
<dbReference type="Gene3D" id="3.30.70.2590">
    <property type="match status" value="1"/>
</dbReference>
<dbReference type="STRING" id="1109412.BN1221_00266c"/>
<dbReference type="Proteomes" id="UP000044377">
    <property type="component" value="Unassembled WGS sequence"/>
</dbReference>
<dbReference type="RefSeq" id="WP_048635781.1">
    <property type="nucleotide sequence ID" value="NZ_CGIG01000001.1"/>
</dbReference>
<reference evidence="2" key="1">
    <citation type="submission" date="2015-01" db="EMBL/GenBank/DDBJ databases">
        <authorList>
            <person name="Paterson Steve"/>
        </authorList>
    </citation>
    <scope>NUCLEOTIDE SEQUENCE [LARGE SCALE GENOMIC DNA]</scope>
    <source>
        <strain evidence="2">OBR1</strain>
    </source>
</reference>
<evidence type="ECO:0008006" key="3">
    <source>
        <dbReference type="Google" id="ProtNLM"/>
    </source>
</evidence>
<evidence type="ECO:0000313" key="2">
    <source>
        <dbReference type="Proteomes" id="UP000044377"/>
    </source>
</evidence>
<keyword evidence="2" id="KW-1185">Reference proteome</keyword>
<accession>A0A0G4JPK1</accession>